<keyword evidence="3" id="KW-1185">Reference proteome</keyword>
<evidence type="ECO:0000259" key="1">
    <source>
        <dbReference type="PROSITE" id="PS50042"/>
    </source>
</evidence>
<dbReference type="CDD" id="cd00038">
    <property type="entry name" value="CAP_ED"/>
    <property type="match status" value="1"/>
</dbReference>
<dbReference type="EMBL" id="CAJNJA010044711">
    <property type="protein sequence ID" value="CAE7803983.1"/>
    <property type="molecule type" value="Genomic_DNA"/>
</dbReference>
<dbReference type="InterPro" id="IPR014710">
    <property type="entry name" value="RmlC-like_jellyroll"/>
</dbReference>
<dbReference type="Proteomes" id="UP000601435">
    <property type="component" value="Unassembled WGS sequence"/>
</dbReference>
<feature type="non-terminal residue" evidence="2">
    <location>
        <position position="1"/>
    </location>
</feature>
<comment type="caution">
    <text evidence="2">The sequence shown here is derived from an EMBL/GenBank/DDBJ whole genome shotgun (WGS) entry which is preliminary data.</text>
</comment>
<proteinExistence type="predicted"/>
<protein>
    <recommendedName>
        <fullName evidence="1">Cyclic nucleotide-binding domain-containing protein</fullName>
    </recommendedName>
</protein>
<dbReference type="AlphaFoldDB" id="A0A812YZ14"/>
<evidence type="ECO:0000313" key="2">
    <source>
        <dbReference type="EMBL" id="CAE7803983.1"/>
    </source>
</evidence>
<name>A0A812YZ14_9DINO</name>
<dbReference type="InterPro" id="IPR000595">
    <property type="entry name" value="cNMP-bd_dom"/>
</dbReference>
<sequence>MHPESRADSPAASPNVRQFLQGVIRRRSSSWSRPGLIEALASACQEYFAHRGSMVVRAGDAFPGVLVIAKGSLRVEALGDVVEGKGPERIPVGQLGEGDFFGAMGSLRKELSKFSFQVTSRYLRGFLLPSTAVSPKLVPLLNAVFVPEELEDDERFQMTFLEDLARRVALAEEDRLIPSDVGIR</sequence>
<dbReference type="PROSITE" id="PS50042">
    <property type="entry name" value="CNMP_BINDING_3"/>
    <property type="match status" value="1"/>
</dbReference>
<reference evidence="2" key="1">
    <citation type="submission" date="2021-02" db="EMBL/GenBank/DDBJ databases">
        <authorList>
            <person name="Dougan E. K."/>
            <person name="Rhodes N."/>
            <person name="Thang M."/>
            <person name="Chan C."/>
        </authorList>
    </citation>
    <scope>NUCLEOTIDE SEQUENCE</scope>
</reference>
<dbReference type="Gene3D" id="2.60.120.10">
    <property type="entry name" value="Jelly Rolls"/>
    <property type="match status" value="1"/>
</dbReference>
<dbReference type="InterPro" id="IPR018490">
    <property type="entry name" value="cNMP-bd_dom_sf"/>
</dbReference>
<dbReference type="SUPFAM" id="SSF51206">
    <property type="entry name" value="cAMP-binding domain-like"/>
    <property type="match status" value="1"/>
</dbReference>
<feature type="domain" description="Cyclic nucleotide-binding" evidence="1">
    <location>
        <begin position="47"/>
        <end position="107"/>
    </location>
</feature>
<dbReference type="OrthoDB" id="411520at2759"/>
<evidence type="ECO:0000313" key="3">
    <source>
        <dbReference type="Proteomes" id="UP000601435"/>
    </source>
</evidence>
<gene>
    <name evidence="2" type="ORF">SNEC2469_LOCUS23761</name>
</gene>
<organism evidence="2 3">
    <name type="scientific">Symbiodinium necroappetens</name>
    <dbReference type="NCBI Taxonomy" id="1628268"/>
    <lineage>
        <taxon>Eukaryota</taxon>
        <taxon>Sar</taxon>
        <taxon>Alveolata</taxon>
        <taxon>Dinophyceae</taxon>
        <taxon>Suessiales</taxon>
        <taxon>Symbiodiniaceae</taxon>
        <taxon>Symbiodinium</taxon>
    </lineage>
</organism>
<accession>A0A812YZ14</accession>